<protein>
    <submittedName>
        <fullName evidence="2">GWxTD domain-containing protein</fullName>
    </submittedName>
</protein>
<name>A0A1W2GCQ5_REIFA</name>
<dbReference type="EMBL" id="FWYF01000002">
    <property type="protein sequence ID" value="SMD34413.1"/>
    <property type="molecule type" value="Genomic_DNA"/>
</dbReference>
<dbReference type="InterPro" id="IPR030959">
    <property type="entry name" value="GWxTD_dom"/>
</dbReference>
<dbReference type="RefSeq" id="WP_245827076.1">
    <property type="nucleotide sequence ID" value="NZ_FWYF01000002.1"/>
</dbReference>
<proteinExistence type="predicted"/>
<evidence type="ECO:0000259" key="1">
    <source>
        <dbReference type="Pfam" id="PF20094"/>
    </source>
</evidence>
<feature type="domain" description="GWxTD" evidence="1">
    <location>
        <begin position="213"/>
        <end position="381"/>
    </location>
</feature>
<dbReference type="AlphaFoldDB" id="A0A1W2GCQ5"/>
<dbReference type="STRING" id="692418.SAMN04488029_1992"/>
<evidence type="ECO:0000313" key="3">
    <source>
        <dbReference type="Proteomes" id="UP000192472"/>
    </source>
</evidence>
<sequence length="384" mass="44726">MVSRPNVDAHDLTKENFSYLYNHDPVKIDYQIAKQDSLYKLILTFHLVKVLPSDKLDGFELYEQKKINSGQETLIQPIAVKVDSGFIKNVIELDFSASDENNYLVVKFSFLEKPYLYGIPINESLGFPLSNIIYGGDNEAMFYNGYKKSDSVWFEDIDDNTEGEQFYAYLYKEDFPAAIPPMVVDGVASGEMLQIKKRIAFRRGMMLNEADYLYFVQNDTVSDKGVSILSHKEYYPRNKKTGELIEALMYICTGDEYEELNNADDQKLAFNNFWLSHIDDKKLASETIKKYFRAVKFANALFTDYKNGWKTDRGMIYIAFGPPEVVTKKEEIEIWEYKTYDGDIKFTFAKTRNLFVQYHYSLIREKSLNKAWFTAVQKWRTGDL</sequence>
<gene>
    <name evidence="2" type="ORF">SAMN04488029_1992</name>
</gene>
<accession>A0A1W2GCQ5</accession>
<dbReference type="Pfam" id="PF20094">
    <property type="entry name" value="GWxTD_dom"/>
    <property type="match status" value="1"/>
</dbReference>
<evidence type="ECO:0000313" key="2">
    <source>
        <dbReference type="EMBL" id="SMD34413.1"/>
    </source>
</evidence>
<dbReference type="Proteomes" id="UP000192472">
    <property type="component" value="Unassembled WGS sequence"/>
</dbReference>
<organism evidence="2 3">
    <name type="scientific">Reichenbachiella faecimaris</name>
    <dbReference type="NCBI Taxonomy" id="692418"/>
    <lineage>
        <taxon>Bacteria</taxon>
        <taxon>Pseudomonadati</taxon>
        <taxon>Bacteroidota</taxon>
        <taxon>Cytophagia</taxon>
        <taxon>Cytophagales</taxon>
        <taxon>Reichenbachiellaceae</taxon>
        <taxon>Reichenbachiella</taxon>
    </lineage>
</organism>
<keyword evidence="3" id="KW-1185">Reference proteome</keyword>
<dbReference type="NCBIfam" id="TIGR04514">
    <property type="entry name" value="GWxTD_dom"/>
    <property type="match status" value="1"/>
</dbReference>
<reference evidence="2 3" key="1">
    <citation type="submission" date="2017-04" db="EMBL/GenBank/DDBJ databases">
        <authorList>
            <person name="Afonso C.L."/>
            <person name="Miller P.J."/>
            <person name="Scott M.A."/>
            <person name="Spackman E."/>
            <person name="Goraichik I."/>
            <person name="Dimitrov K.M."/>
            <person name="Suarez D.L."/>
            <person name="Swayne D.E."/>
        </authorList>
    </citation>
    <scope>NUCLEOTIDE SEQUENCE [LARGE SCALE GENOMIC DNA]</scope>
    <source>
        <strain evidence="2 3">DSM 26133</strain>
    </source>
</reference>